<keyword evidence="2" id="KW-1185">Reference proteome</keyword>
<proteinExistence type="predicted"/>
<comment type="caution">
    <text evidence="1">The sequence shown here is derived from an EMBL/GenBank/DDBJ whole genome shotgun (WGS) entry which is preliminary data.</text>
</comment>
<dbReference type="EMBL" id="JBHFFA010000002">
    <property type="protein sequence ID" value="KAL2645463.1"/>
    <property type="molecule type" value="Genomic_DNA"/>
</dbReference>
<accession>A0ABD1ZCC5</accession>
<gene>
    <name evidence="1" type="ORF">R1flu_013050</name>
</gene>
<evidence type="ECO:0000313" key="1">
    <source>
        <dbReference type="EMBL" id="KAL2645463.1"/>
    </source>
</evidence>
<reference evidence="1 2" key="1">
    <citation type="submission" date="2024-09" db="EMBL/GenBank/DDBJ databases">
        <title>Chromosome-scale assembly of Riccia fluitans.</title>
        <authorList>
            <person name="Paukszto L."/>
            <person name="Sawicki J."/>
            <person name="Karawczyk K."/>
            <person name="Piernik-Szablinska J."/>
            <person name="Szczecinska M."/>
            <person name="Mazdziarz M."/>
        </authorList>
    </citation>
    <scope>NUCLEOTIDE SEQUENCE [LARGE SCALE GENOMIC DNA]</scope>
    <source>
        <strain evidence="1">Rf_01</strain>
        <tissue evidence="1">Aerial parts of the thallus</tissue>
    </source>
</reference>
<name>A0ABD1ZCC5_9MARC</name>
<evidence type="ECO:0000313" key="2">
    <source>
        <dbReference type="Proteomes" id="UP001605036"/>
    </source>
</evidence>
<sequence length="90" mass="9905">MSIGHGALPAAVLWAQRAGEWATGSAERAGVLQRPATALRMAARKAASSLRALAAVTLKCPRGHFRVREWERERVKESTIRGRNSFLFSF</sequence>
<dbReference type="Proteomes" id="UP001605036">
    <property type="component" value="Unassembled WGS sequence"/>
</dbReference>
<organism evidence="1 2">
    <name type="scientific">Riccia fluitans</name>
    <dbReference type="NCBI Taxonomy" id="41844"/>
    <lineage>
        <taxon>Eukaryota</taxon>
        <taxon>Viridiplantae</taxon>
        <taxon>Streptophyta</taxon>
        <taxon>Embryophyta</taxon>
        <taxon>Marchantiophyta</taxon>
        <taxon>Marchantiopsida</taxon>
        <taxon>Marchantiidae</taxon>
        <taxon>Marchantiales</taxon>
        <taxon>Ricciaceae</taxon>
        <taxon>Riccia</taxon>
    </lineage>
</organism>
<dbReference type="AlphaFoldDB" id="A0ABD1ZCC5"/>
<protein>
    <submittedName>
        <fullName evidence="1">Uncharacterized protein</fullName>
    </submittedName>
</protein>